<evidence type="ECO:0000259" key="1">
    <source>
        <dbReference type="PROSITE" id="PS51379"/>
    </source>
</evidence>
<proteinExistence type="predicted"/>
<dbReference type="InterPro" id="IPR017896">
    <property type="entry name" value="4Fe4S_Fe-S-bd"/>
</dbReference>
<organism evidence="2">
    <name type="scientific">marine sediment metagenome</name>
    <dbReference type="NCBI Taxonomy" id="412755"/>
    <lineage>
        <taxon>unclassified sequences</taxon>
        <taxon>metagenomes</taxon>
        <taxon>ecological metagenomes</taxon>
    </lineage>
</organism>
<dbReference type="PROSITE" id="PS51379">
    <property type="entry name" value="4FE4S_FER_2"/>
    <property type="match status" value="1"/>
</dbReference>
<dbReference type="AlphaFoldDB" id="A0A0F9BEB8"/>
<reference evidence="2" key="1">
    <citation type="journal article" date="2015" name="Nature">
        <title>Complex archaea that bridge the gap between prokaryotes and eukaryotes.</title>
        <authorList>
            <person name="Spang A."/>
            <person name="Saw J.H."/>
            <person name="Jorgensen S.L."/>
            <person name="Zaremba-Niedzwiedzka K."/>
            <person name="Martijn J."/>
            <person name="Lind A.E."/>
            <person name="van Eijk R."/>
            <person name="Schleper C."/>
            <person name="Guy L."/>
            <person name="Ettema T.J."/>
        </authorList>
    </citation>
    <scope>NUCLEOTIDE SEQUENCE</scope>
</reference>
<dbReference type="Gene3D" id="3.30.70.20">
    <property type="match status" value="1"/>
</dbReference>
<dbReference type="EMBL" id="LAZR01052520">
    <property type="protein sequence ID" value="KKK82766.1"/>
    <property type="molecule type" value="Genomic_DNA"/>
</dbReference>
<comment type="caution">
    <text evidence="2">The sequence shown here is derived from an EMBL/GenBank/DDBJ whole genome shotgun (WGS) entry which is preliminary data.</text>
</comment>
<gene>
    <name evidence="2" type="ORF">LCGC14_2800100</name>
</gene>
<protein>
    <recommendedName>
        <fullName evidence="1">4Fe-4S ferredoxin-type domain-containing protein</fullName>
    </recommendedName>
</protein>
<feature type="domain" description="4Fe-4S ferredoxin-type" evidence="1">
    <location>
        <begin position="1"/>
        <end position="31"/>
    </location>
</feature>
<sequence>MRIKVDMNKCNGCRLCEAVCSTVSNIKEKSGILNPDISAIKINYDKFKRNDTAIVCYQCKKGHCMDICNTYFPEYNRMHVQNAIMLRLLGKE</sequence>
<accession>A0A0F9BEB8</accession>
<dbReference type="SUPFAM" id="SSF54862">
    <property type="entry name" value="4Fe-4S ferredoxins"/>
    <property type="match status" value="1"/>
</dbReference>
<evidence type="ECO:0000313" key="2">
    <source>
        <dbReference type="EMBL" id="KKK82766.1"/>
    </source>
</evidence>
<name>A0A0F9BEB8_9ZZZZ</name>